<dbReference type="InterPro" id="IPR013216">
    <property type="entry name" value="Methyltransf_11"/>
</dbReference>
<keyword evidence="1" id="KW-1133">Transmembrane helix</keyword>
<dbReference type="AlphaFoldDB" id="A0A1V6M0D2"/>
<sequence length="234" mass="26446">MIDRSLNYGRHLIKNFLKSAGRYQTVLDIGAGCGDDLMIARMINQKAILHAIEVSSEYKQILARNNITVHSVDIEKALLPFCNESVDIIIANQVLEHTKEIFWIFHEITRILRVGGKIIIGVPNLASLHNRVLLALGNQPSSLKTASAHIRGFTKKDIVEFVDGCFYGGYKLKAFGGSNFYPFPPFIAKPLAVLFPTMAWGIFFMLEKQGAYNKDFLDFPETMRLETNFYRGEI</sequence>
<dbReference type="InterPro" id="IPR029063">
    <property type="entry name" value="SAM-dependent_MTases_sf"/>
</dbReference>
<dbReference type="EMBL" id="MJUW02000073">
    <property type="protein sequence ID" value="OQD45827.1"/>
    <property type="molecule type" value="Genomic_DNA"/>
</dbReference>
<evidence type="ECO:0000259" key="2">
    <source>
        <dbReference type="Pfam" id="PF08241"/>
    </source>
</evidence>
<feature type="transmembrane region" description="Helical" evidence="1">
    <location>
        <begin position="186"/>
        <end position="206"/>
    </location>
</feature>
<evidence type="ECO:0000313" key="4">
    <source>
        <dbReference type="Proteomes" id="UP000242219"/>
    </source>
</evidence>
<comment type="caution">
    <text evidence="3">The sequence shown here is derived from an EMBL/GenBank/DDBJ whole genome shotgun (WGS) entry which is preliminary data.</text>
</comment>
<dbReference type="CDD" id="cd02440">
    <property type="entry name" value="AdoMet_MTases"/>
    <property type="match status" value="1"/>
</dbReference>
<evidence type="ECO:0000313" key="3">
    <source>
        <dbReference type="EMBL" id="OQD45827.1"/>
    </source>
</evidence>
<dbReference type="GO" id="GO:0008757">
    <property type="term" value="F:S-adenosylmethionine-dependent methyltransferase activity"/>
    <property type="evidence" value="ECO:0007669"/>
    <property type="project" value="InterPro"/>
</dbReference>
<organism evidence="3 4">
    <name type="scientific">Candidatus Brocadia sapporoensis</name>
    <dbReference type="NCBI Taxonomy" id="392547"/>
    <lineage>
        <taxon>Bacteria</taxon>
        <taxon>Pseudomonadati</taxon>
        <taxon>Planctomycetota</taxon>
        <taxon>Candidatus Brocadiia</taxon>
        <taxon>Candidatus Brocadiales</taxon>
        <taxon>Candidatus Brocadiaceae</taxon>
        <taxon>Candidatus Brocadia</taxon>
    </lineage>
</organism>
<gene>
    <name evidence="3" type="ORF">BIY37_06405</name>
</gene>
<keyword evidence="1" id="KW-0472">Membrane</keyword>
<accession>A0A1V6M0D2</accession>
<name>A0A1V6M0D2_9BACT</name>
<dbReference type="RefSeq" id="WP_070066999.1">
    <property type="nucleotide sequence ID" value="NZ_MJUW02000073.1"/>
</dbReference>
<protein>
    <recommendedName>
        <fullName evidence="2">Methyltransferase type 11 domain-containing protein</fullName>
    </recommendedName>
</protein>
<keyword evidence="4" id="KW-1185">Reference proteome</keyword>
<dbReference type="Pfam" id="PF08241">
    <property type="entry name" value="Methyltransf_11"/>
    <property type="match status" value="1"/>
</dbReference>
<dbReference type="Proteomes" id="UP000242219">
    <property type="component" value="Unassembled WGS sequence"/>
</dbReference>
<proteinExistence type="predicted"/>
<reference evidence="3 4" key="1">
    <citation type="journal article" date="2016" name="Genome Announc.">
        <title>Draft Genome Sequence of the Anaerobic Ammonium-Oxidizing Bacterium 'Candidatus Brocadia sp. 40'.</title>
        <authorList>
            <person name="Ali M."/>
            <person name="Haroon M.F."/>
            <person name="Narita Y."/>
            <person name="Zhang L."/>
            <person name="Rangel Shaw D."/>
            <person name="Okabe S."/>
            <person name="Saikaly P.E."/>
        </authorList>
    </citation>
    <scope>NUCLEOTIDE SEQUENCE [LARGE SCALE GENOMIC DNA]</scope>
    <source>
        <strain evidence="3 4">40</strain>
    </source>
</reference>
<dbReference type="Gene3D" id="3.40.50.150">
    <property type="entry name" value="Vaccinia Virus protein VP39"/>
    <property type="match status" value="1"/>
</dbReference>
<feature type="domain" description="Methyltransferase type 11" evidence="2">
    <location>
        <begin position="31"/>
        <end position="120"/>
    </location>
</feature>
<evidence type="ECO:0000256" key="1">
    <source>
        <dbReference type="SAM" id="Phobius"/>
    </source>
</evidence>
<dbReference type="SUPFAM" id="SSF53335">
    <property type="entry name" value="S-adenosyl-L-methionine-dependent methyltransferases"/>
    <property type="match status" value="1"/>
</dbReference>
<keyword evidence="1" id="KW-0812">Transmembrane</keyword>